<dbReference type="AlphaFoldDB" id="A0A4Y8WJP6"/>
<dbReference type="Gene3D" id="1.10.150.130">
    <property type="match status" value="1"/>
</dbReference>
<reference evidence="4 5" key="1">
    <citation type="submission" date="2019-01" db="EMBL/GenBank/DDBJ databases">
        <title>Vibrio BEI176 sp. nov, a marine bacterium isolated from China: eastern marignal seas.</title>
        <authorList>
            <person name="Li B."/>
        </authorList>
    </citation>
    <scope>NUCLEOTIDE SEQUENCE [LARGE SCALE GENOMIC DNA]</scope>
    <source>
        <strain evidence="4 5">BEI176</strain>
    </source>
</reference>
<dbReference type="InterPro" id="IPR002104">
    <property type="entry name" value="Integrase_catalytic"/>
</dbReference>
<evidence type="ECO:0000256" key="2">
    <source>
        <dbReference type="ARBA" id="ARBA00023172"/>
    </source>
</evidence>
<dbReference type="GO" id="GO:0003677">
    <property type="term" value="F:DNA binding"/>
    <property type="evidence" value="ECO:0007669"/>
    <property type="project" value="UniProtKB-KW"/>
</dbReference>
<evidence type="ECO:0000313" key="5">
    <source>
        <dbReference type="Proteomes" id="UP000297753"/>
    </source>
</evidence>
<dbReference type="OrthoDB" id="5914130at2"/>
<evidence type="ECO:0000259" key="3">
    <source>
        <dbReference type="PROSITE" id="PS51898"/>
    </source>
</evidence>
<dbReference type="InterPro" id="IPR052925">
    <property type="entry name" value="Phage_Integrase-like_Recomb"/>
</dbReference>
<dbReference type="Gene3D" id="1.10.443.10">
    <property type="entry name" value="Intergrase catalytic core"/>
    <property type="match status" value="1"/>
</dbReference>
<protein>
    <submittedName>
        <fullName evidence="4">Integrase</fullName>
    </submittedName>
</protein>
<dbReference type="PANTHER" id="PTHR34605:SF4">
    <property type="entry name" value="DNA ADENINE METHYLTRANSFERASE"/>
    <property type="match status" value="1"/>
</dbReference>
<sequence>MKKIVRVITCKDERNQFAATFSNPIELEDINSLTDNSYSHNSLLAMRKDWNLFTEFCQSKHVRPIPASSTAVRLFLEREAQKRKYATIKRYGVTIGLIHRILGIADPTSTQAIQTLMARLRLEKKHDATSVQPFTIKHLKMFTQRFESSTKLKDKRDLAIYYIMFECMLKRGELKVLSHQDVIGDRAAKQLSVGSATYSLSESASLFLAKWIESKAYSSGPLFTAIDKHGVTSNSPLDDSSIFRILRNASSKLGLDVQFSGQSLRVGAVENLAKQGKKVREIQQLGRWQSAAMPYHYLGNKAQAEEEKIVFKSIKPWT</sequence>
<dbReference type="PROSITE" id="PS51898">
    <property type="entry name" value="TYR_RECOMBINASE"/>
    <property type="match status" value="1"/>
</dbReference>
<dbReference type="Pfam" id="PF00589">
    <property type="entry name" value="Phage_integrase"/>
    <property type="match status" value="1"/>
</dbReference>
<evidence type="ECO:0000256" key="1">
    <source>
        <dbReference type="ARBA" id="ARBA00023125"/>
    </source>
</evidence>
<keyword evidence="5" id="KW-1185">Reference proteome</keyword>
<feature type="domain" description="Tyr recombinase" evidence="3">
    <location>
        <begin position="129"/>
        <end position="312"/>
    </location>
</feature>
<dbReference type="InterPro" id="IPR013762">
    <property type="entry name" value="Integrase-like_cat_sf"/>
</dbReference>
<name>A0A4Y8WJP6_9VIBR</name>
<dbReference type="RefSeq" id="WP_134834692.1">
    <property type="nucleotide sequence ID" value="NZ_SATR01000006.1"/>
</dbReference>
<evidence type="ECO:0000313" key="4">
    <source>
        <dbReference type="EMBL" id="TFH92491.1"/>
    </source>
</evidence>
<dbReference type="GO" id="GO:0015074">
    <property type="term" value="P:DNA integration"/>
    <property type="evidence" value="ECO:0007669"/>
    <property type="project" value="InterPro"/>
</dbReference>
<dbReference type="InterPro" id="IPR011010">
    <property type="entry name" value="DNA_brk_join_enz"/>
</dbReference>
<dbReference type="GO" id="GO:0006310">
    <property type="term" value="P:DNA recombination"/>
    <property type="evidence" value="ECO:0007669"/>
    <property type="project" value="UniProtKB-KW"/>
</dbReference>
<dbReference type="SUPFAM" id="SSF56349">
    <property type="entry name" value="DNA breaking-rejoining enzymes"/>
    <property type="match status" value="1"/>
</dbReference>
<dbReference type="Proteomes" id="UP000297753">
    <property type="component" value="Unassembled WGS sequence"/>
</dbReference>
<organism evidence="4 5">
    <name type="scientific">Vibrio ouci</name>
    <dbReference type="NCBI Taxonomy" id="2499078"/>
    <lineage>
        <taxon>Bacteria</taxon>
        <taxon>Pseudomonadati</taxon>
        <taxon>Pseudomonadota</taxon>
        <taxon>Gammaproteobacteria</taxon>
        <taxon>Vibrionales</taxon>
        <taxon>Vibrionaceae</taxon>
        <taxon>Vibrio</taxon>
    </lineage>
</organism>
<dbReference type="SUPFAM" id="SSF47823">
    <property type="entry name" value="lambda integrase-like, N-terminal domain"/>
    <property type="match status" value="1"/>
</dbReference>
<dbReference type="PANTHER" id="PTHR34605">
    <property type="entry name" value="PHAGE_INTEGRASE DOMAIN-CONTAINING PROTEIN"/>
    <property type="match status" value="1"/>
</dbReference>
<keyword evidence="1" id="KW-0238">DNA-binding</keyword>
<keyword evidence="2" id="KW-0233">DNA recombination</keyword>
<proteinExistence type="predicted"/>
<dbReference type="EMBL" id="SATR01000006">
    <property type="protein sequence ID" value="TFH92491.1"/>
    <property type="molecule type" value="Genomic_DNA"/>
</dbReference>
<accession>A0A4Y8WJP6</accession>
<comment type="caution">
    <text evidence="4">The sequence shown here is derived from an EMBL/GenBank/DDBJ whole genome shotgun (WGS) entry which is preliminary data.</text>
</comment>
<dbReference type="InterPro" id="IPR010998">
    <property type="entry name" value="Integrase_recombinase_N"/>
</dbReference>
<gene>
    <name evidence="4" type="ORF">ELS82_06160</name>
</gene>